<gene>
    <name evidence="1" type="ORF">B9Z19DRAFT_1121681</name>
</gene>
<dbReference type="EMBL" id="NESQ01000039">
    <property type="protein sequence ID" value="PUU81778.1"/>
    <property type="molecule type" value="Genomic_DNA"/>
</dbReference>
<accession>A0A2T7A229</accession>
<evidence type="ECO:0000313" key="2">
    <source>
        <dbReference type="Proteomes" id="UP000244722"/>
    </source>
</evidence>
<comment type="caution">
    <text evidence="1">The sequence shown here is derived from an EMBL/GenBank/DDBJ whole genome shotgun (WGS) entry which is preliminary data.</text>
</comment>
<protein>
    <submittedName>
        <fullName evidence="1">Uncharacterized protein</fullName>
    </submittedName>
</protein>
<keyword evidence="2" id="KW-1185">Reference proteome</keyword>
<reference evidence="1 2" key="1">
    <citation type="submission" date="2017-04" db="EMBL/GenBank/DDBJ databases">
        <title>Draft genome sequence of Tuber borchii Vittad., a whitish edible truffle.</title>
        <authorList>
            <consortium name="DOE Joint Genome Institute"/>
            <person name="Murat C."/>
            <person name="Kuo A."/>
            <person name="Barry K.W."/>
            <person name="Clum A."/>
            <person name="Dockter R.B."/>
            <person name="Fauchery L."/>
            <person name="Iotti M."/>
            <person name="Kohler A."/>
            <person name="Labutti K."/>
            <person name="Lindquist E.A."/>
            <person name="Lipzen A."/>
            <person name="Ohm R.A."/>
            <person name="Wang M."/>
            <person name="Grigoriev I.V."/>
            <person name="Zambonelli A."/>
            <person name="Martin F.M."/>
        </authorList>
    </citation>
    <scope>NUCLEOTIDE SEQUENCE [LARGE SCALE GENOMIC DNA]</scope>
    <source>
        <strain evidence="1 2">Tbo3840</strain>
    </source>
</reference>
<evidence type="ECO:0000313" key="1">
    <source>
        <dbReference type="EMBL" id="PUU81778.1"/>
    </source>
</evidence>
<proteinExistence type="predicted"/>
<dbReference type="AlphaFoldDB" id="A0A2T7A229"/>
<sequence length="106" mass="11781">MFLNNCFEETNAFVAYFPARGLELHYHFARLWLNSLSLRGASAATFNSHSPLKKDDPNTAINSTPWVLAVVLEKSPIGDLPIGLSLYSGRTRGGRSAQGNYPLERR</sequence>
<organism evidence="1 2">
    <name type="scientific">Tuber borchii</name>
    <name type="common">White truffle</name>
    <dbReference type="NCBI Taxonomy" id="42251"/>
    <lineage>
        <taxon>Eukaryota</taxon>
        <taxon>Fungi</taxon>
        <taxon>Dikarya</taxon>
        <taxon>Ascomycota</taxon>
        <taxon>Pezizomycotina</taxon>
        <taxon>Pezizomycetes</taxon>
        <taxon>Pezizales</taxon>
        <taxon>Tuberaceae</taxon>
        <taxon>Tuber</taxon>
    </lineage>
</organism>
<dbReference type="STRING" id="42251.A0A2T7A229"/>
<name>A0A2T7A229_TUBBO</name>
<dbReference type="Proteomes" id="UP000244722">
    <property type="component" value="Unassembled WGS sequence"/>
</dbReference>
<dbReference type="OrthoDB" id="4060227at2759"/>